<name>A0AAD7M8C9_MYCRO</name>
<keyword evidence="3" id="KW-1185">Reference proteome</keyword>
<feature type="transmembrane region" description="Helical" evidence="1">
    <location>
        <begin position="12"/>
        <end position="30"/>
    </location>
</feature>
<evidence type="ECO:0000256" key="1">
    <source>
        <dbReference type="SAM" id="Phobius"/>
    </source>
</evidence>
<evidence type="ECO:0000313" key="2">
    <source>
        <dbReference type="EMBL" id="KAJ7705449.1"/>
    </source>
</evidence>
<sequence>MSQLPSKVTRSIGPVPLCLLSLWVMLIYTNHYGINSLANRFSSDATLGPLGYWEAFIHRSTDYRQRFTKTAFARALRLDSPALNPYSL</sequence>
<dbReference type="AlphaFoldDB" id="A0AAD7M8C9"/>
<keyword evidence="1" id="KW-0812">Transmembrane</keyword>
<gene>
    <name evidence="2" type="ORF">B0H17DRAFT_668617</name>
</gene>
<organism evidence="2 3">
    <name type="scientific">Mycena rosella</name>
    <name type="common">Pink bonnet</name>
    <name type="synonym">Agaricus rosellus</name>
    <dbReference type="NCBI Taxonomy" id="1033263"/>
    <lineage>
        <taxon>Eukaryota</taxon>
        <taxon>Fungi</taxon>
        <taxon>Dikarya</taxon>
        <taxon>Basidiomycota</taxon>
        <taxon>Agaricomycotina</taxon>
        <taxon>Agaricomycetes</taxon>
        <taxon>Agaricomycetidae</taxon>
        <taxon>Agaricales</taxon>
        <taxon>Marasmiineae</taxon>
        <taxon>Mycenaceae</taxon>
        <taxon>Mycena</taxon>
    </lineage>
</organism>
<protein>
    <submittedName>
        <fullName evidence="2">Uncharacterized protein</fullName>
    </submittedName>
</protein>
<dbReference type="Proteomes" id="UP001221757">
    <property type="component" value="Unassembled WGS sequence"/>
</dbReference>
<keyword evidence="1" id="KW-1133">Transmembrane helix</keyword>
<proteinExistence type="predicted"/>
<reference evidence="2" key="1">
    <citation type="submission" date="2023-03" db="EMBL/GenBank/DDBJ databases">
        <title>Massive genome expansion in bonnet fungi (Mycena s.s.) driven by repeated elements and novel gene families across ecological guilds.</title>
        <authorList>
            <consortium name="Lawrence Berkeley National Laboratory"/>
            <person name="Harder C.B."/>
            <person name="Miyauchi S."/>
            <person name="Viragh M."/>
            <person name="Kuo A."/>
            <person name="Thoen E."/>
            <person name="Andreopoulos B."/>
            <person name="Lu D."/>
            <person name="Skrede I."/>
            <person name="Drula E."/>
            <person name="Henrissat B."/>
            <person name="Morin E."/>
            <person name="Kohler A."/>
            <person name="Barry K."/>
            <person name="LaButti K."/>
            <person name="Morin E."/>
            <person name="Salamov A."/>
            <person name="Lipzen A."/>
            <person name="Mereny Z."/>
            <person name="Hegedus B."/>
            <person name="Baldrian P."/>
            <person name="Stursova M."/>
            <person name="Weitz H."/>
            <person name="Taylor A."/>
            <person name="Grigoriev I.V."/>
            <person name="Nagy L.G."/>
            <person name="Martin F."/>
            <person name="Kauserud H."/>
        </authorList>
    </citation>
    <scope>NUCLEOTIDE SEQUENCE</scope>
    <source>
        <strain evidence="2">CBHHK067</strain>
    </source>
</reference>
<keyword evidence="1" id="KW-0472">Membrane</keyword>
<dbReference type="EMBL" id="JARKIE010000008">
    <property type="protein sequence ID" value="KAJ7705449.1"/>
    <property type="molecule type" value="Genomic_DNA"/>
</dbReference>
<accession>A0AAD7M8C9</accession>
<evidence type="ECO:0000313" key="3">
    <source>
        <dbReference type="Proteomes" id="UP001221757"/>
    </source>
</evidence>
<comment type="caution">
    <text evidence="2">The sequence shown here is derived from an EMBL/GenBank/DDBJ whole genome shotgun (WGS) entry which is preliminary data.</text>
</comment>